<keyword evidence="8" id="KW-1185">Reference proteome</keyword>
<dbReference type="InterPro" id="IPR027417">
    <property type="entry name" value="P-loop_NTPase"/>
</dbReference>
<evidence type="ECO:0000256" key="3">
    <source>
        <dbReference type="ARBA" id="ARBA00022840"/>
    </source>
</evidence>
<dbReference type="PANTHER" id="PTHR42855">
    <property type="entry name" value="ABC TRANSPORTER ATP-BINDING SUBUNIT"/>
    <property type="match status" value="1"/>
</dbReference>
<proteinExistence type="predicted"/>
<dbReference type="InterPro" id="IPR051309">
    <property type="entry name" value="ABCF_ATPase"/>
</dbReference>
<dbReference type="FunFam" id="3.40.50.300:FF:000309">
    <property type="entry name" value="ABC transporter ATP-binding protein"/>
    <property type="match status" value="1"/>
</dbReference>
<protein>
    <submittedName>
        <fullName evidence="7">ABC transporter ATP-binding protein</fullName>
    </submittedName>
</protein>
<dbReference type="PROSITE" id="PS50893">
    <property type="entry name" value="ABC_TRANSPORTER_2"/>
    <property type="match status" value="2"/>
</dbReference>
<dbReference type="Pfam" id="PF16326">
    <property type="entry name" value="ABC_tran_CTD"/>
    <property type="match status" value="1"/>
</dbReference>
<evidence type="ECO:0000313" key="7">
    <source>
        <dbReference type="EMBL" id="GAK56766.1"/>
    </source>
</evidence>
<feature type="domain" description="ABC transporter" evidence="6">
    <location>
        <begin position="323"/>
        <end position="537"/>
    </location>
</feature>
<keyword evidence="3 7" id="KW-0067">ATP-binding</keyword>
<keyword evidence="2" id="KW-0547">Nucleotide-binding</keyword>
<dbReference type="AlphaFoldDB" id="A0A081BWR1"/>
<feature type="coiled-coil region" evidence="4">
    <location>
        <begin position="565"/>
        <end position="646"/>
    </location>
</feature>
<keyword evidence="4" id="KW-0175">Coiled coil</keyword>
<accession>A0A081BWR1</accession>
<dbReference type="SMART" id="SM00382">
    <property type="entry name" value="AAA"/>
    <property type="match status" value="2"/>
</dbReference>
<evidence type="ECO:0000259" key="6">
    <source>
        <dbReference type="PROSITE" id="PS50893"/>
    </source>
</evidence>
<dbReference type="EMBL" id="DF820465">
    <property type="protein sequence ID" value="GAK56766.1"/>
    <property type="molecule type" value="Genomic_DNA"/>
</dbReference>
<dbReference type="Pfam" id="PF00005">
    <property type="entry name" value="ABC_tran"/>
    <property type="match status" value="2"/>
</dbReference>
<dbReference type="eggNOG" id="COG0488">
    <property type="taxonomic scope" value="Bacteria"/>
</dbReference>
<reference evidence="7" key="1">
    <citation type="journal article" date="2015" name="PeerJ">
        <title>First genomic representation of candidate bacterial phylum KSB3 points to enhanced environmental sensing as a trigger of wastewater bulking.</title>
        <authorList>
            <person name="Sekiguchi Y."/>
            <person name="Ohashi A."/>
            <person name="Parks D.H."/>
            <person name="Yamauchi T."/>
            <person name="Tyson G.W."/>
            <person name="Hugenholtz P."/>
        </authorList>
    </citation>
    <scope>NUCLEOTIDE SEQUENCE [LARGE SCALE GENOMIC DNA]</scope>
</reference>
<evidence type="ECO:0000256" key="2">
    <source>
        <dbReference type="ARBA" id="ARBA00022741"/>
    </source>
</evidence>
<dbReference type="GO" id="GO:0016887">
    <property type="term" value="F:ATP hydrolysis activity"/>
    <property type="evidence" value="ECO:0007669"/>
    <property type="project" value="InterPro"/>
</dbReference>
<dbReference type="SUPFAM" id="SSF52540">
    <property type="entry name" value="P-loop containing nucleoside triphosphate hydrolases"/>
    <property type="match status" value="2"/>
</dbReference>
<gene>
    <name evidence="7" type="ORF">U27_03730</name>
</gene>
<dbReference type="Pfam" id="PF12848">
    <property type="entry name" value="ABC_tran_Xtn"/>
    <property type="match status" value="1"/>
</dbReference>
<dbReference type="CDD" id="cd03221">
    <property type="entry name" value="ABCF_EF-3"/>
    <property type="match status" value="2"/>
</dbReference>
<evidence type="ECO:0000256" key="4">
    <source>
        <dbReference type="SAM" id="Coils"/>
    </source>
</evidence>
<dbReference type="Proteomes" id="UP000030661">
    <property type="component" value="Unassembled WGS sequence"/>
</dbReference>
<name>A0A081BWR1_VECG1</name>
<dbReference type="InterPro" id="IPR032781">
    <property type="entry name" value="ABC_tran_Xtn"/>
</dbReference>
<dbReference type="InterPro" id="IPR003439">
    <property type="entry name" value="ABC_transporter-like_ATP-bd"/>
</dbReference>
<feature type="domain" description="ABC transporter" evidence="6">
    <location>
        <begin position="2"/>
        <end position="256"/>
    </location>
</feature>
<dbReference type="STRING" id="1499967.U27_03730"/>
<dbReference type="Gene3D" id="3.40.50.300">
    <property type="entry name" value="P-loop containing nucleotide triphosphate hydrolases"/>
    <property type="match status" value="2"/>
</dbReference>
<dbReference type="InterPro" id="IPR032524">
    <property type="entry name" value="ABC_tran_C"/>
</dbReference>
<dbReference type="PANTHER" id="PTHR42855:SF2">
    <property type="entry name" value="DRUG RESISTANCE ABC TRANSPORTER,ATP-BINDING PROTEIN"/>
    <property type="match status" value="1"/>
</dbReference>
<feature type="region of interest" description="Disordered" evidence="5">
    <location>
        <begin position="540"/>
        <end position="563"/>
    </location>
</feature>
<dbReference type="GO" id="GO:0003677">
    <property type="term" value="F:DNA binding"/>
    <property type="evidence" value="ECO:0007669"/>
    <property type="project" value="InterPro"/>
</dbReference>
<dbReference type="Gene3D" id="6.10.140.1950">
    <property type="match status" value="1"/>
</dbReference>
<sequence>MLQVRELRYAIGDRELLAGIDWMIHPGKRIALIGPNGAGKTTMLRILNGEITEYHGSIIKPKDYRIGYLPQEEIAPGDSSILHATLKGQKEVIEIENKLAELHDALNAPHAHHEELLKQIGDLEHRYDALEGYRLEAVAKSILAGLGFIETDFERPLAEFSGGWRMRVHLARLLLQKPDLLLLDEPTNHLDIPSLEWLEQYLLNFEGSVVVVSHDRFFIDRLAQSIHELDRGKLSFYAGNYHFYEQEKEQREELLRKKWEEQQAEREKQQRFINRFRYKATKAKQVQSRIRQLEKMEEIELPPPPRRMHFQIKVDLPSYKDVLHLQNLSFRYDQEWVLHDLNLSVYRGDKLAMVGVNGAGKTTFTRLVAGELQPQQGTLEIGKNVTIGYYAQHQIEALNLEARVYDEVLSTAAEGQRPRVRDVLGMFQFHGDDIYKPIGVLSGGEKARVSLTKILLSPVNFLMMDEPTNHLDVLSKEALEHALMHYDGTLILISHDRYFLDKIVGRVVELKDTHLTQYAGNYSYYLQKRDAEPEFVVHTKTEEKPKEASPLKKTKEQKRQEAEARQVISRERNRLKKIVTSLEQQIEEREKTKERLEFEMARPETYQDSNRVIILQKEYAALQKDLEHAYRRWEEAQLELEELVSQVS</sequence>
<evidence type="ECO:0000313" key="8">
    <source>
        <dbReference type="Proteomes" id="UP000030661"/>
    </source>
</evidence>
<dbReference type="GO" id="GO:0005524">
    <property type="term" value="F:ATP binding"/>
    <property type="evidence" value="ECO:0007669"/>
    <property type="project" value="UniProtKB-KW"/>
</dbReference>
<evidence type="ECO:0000256" key="1">
    <source>
        <dbReference type="ARBA" id="ARBA00022737"/>
    </source>
</evidence>
<dbReference type="FunFam" id="3.40.50.300:FF:000011">
    <property type="entry name" value="Putative ABC transporter ATP-binding component"/>
    <property type="match status" value="1"/>
</dbReference>
<keyword evidence="1" id="KW-0677">Repeat</keyword>
<organism evidence="7">
    <name type="scientific">Vecturithrix granuli</name>
    <dbReference type="NCBI Taxonomy" id="1499967"/>
    <lineage>
        <taxon>Bacteria</taxon>
        <taxon>Candidatus Moduliflexota</taxon>
        <taxon>Candidatus Vecturitrichia</taxon>
        <taxon>Candidatus Vecturitrichales</taxon>
        <taxon>Candidatus Vecturitrichaceae</taxon>
        <taxon>Candidatus Vecturithrix</taxon>
    </lineage>
</organism>
<dbReference type="HOGENOM" id="CLU_000604_36_0_0"/>
<dbReference type="InterPro" id="IPR003593">
    <property type="entry name" value="AAA+_ATPase"/>
</dbReference>
<evidence type="ECO:0000256" key="5">
    <source>
        <dbReference type="SAM" id="MobiDB-lite"/>
    </source>
</evidence>